<accession>A0A833V9J6</accession>
<evidence type="ECO:0000313" key="4">
    <source>
        <dbReference type="Proteomes" id="UP000623129"/>
    </source>
</evidence>
<keyword evidence="3" id="KW-0675">Receptor</keyword>
<dbReference type="Proteomes" id="UP000623129">
    <property type="component" value="Unassembled WGS sequence"/>
</dbReference>
<dbReference type="InterPro" id="IPR024788">
    <property type="entry name" value="Malectin-like_Carb-bd_dom"/>
</dbReference>
<dbReference type="Pfam" id="PF12819">
    <property type="entry name" value="Malectin_like"/>
    <property type="match status" value="1"/>
</dbReference>
<reference evidence="3" key="1">
    <citation type="submission" date="2020-01" db="EMBL/GenBank/DDBJ databases">
        <title>Genome sequence of Kobresia littledalei, the first chromosome-level genome in the family Cyperaceae.</title>
        <authorList>
            <person name="Qu G."/>
        </authorList>
    </citation>
    <scope>NUCLEOTIDE SEQUENCE</scope>
    <source>
        <strain evidence="3">C.B.Clarke</strain>
        <tissue evidence="3">Leaf</tissue>
    </source>
</reference>
<evidence type="ECO:0000256" key="1">
    <source>
        <dbReference type="ARBA" id="ARBA00004167"/>
    </source>
</evidence>
<dbReference type="OrthoDB" id="785492at2759"/>
<organism evidence="3 4">
    <name type="scientific">Carex littledalei</name>
    <dbReference type="NCBI Taxonomy" id="544730"/>
    <lineage>
        <taxon>Eukaryota</taxon>
        <taxon>Viridiplantae</taxon>
        <taxon>Streptophyta</taxon>
        <taxon>Embryophyta</taxon>
        <taxon>Tracheophyta</taxon>
        <taxon>Spermatophyta</taxon>
        <taxon>Magnoliopsida</taxon>
        <taxon>Liliopsida</taxon>
        <taxon>Poales</taxon>
        <taxon>Cyperaceae</taxon>
        <taxon>Cyperoideae</taxon>
        <taxon>Cariceae</taxon>
        <taxon>Carex</taxon>
        <taxon>Carex subgen. Euthyceras</taxon>
    </lineage>
</organism>
<dbReference type="PANTHER" id="PTHR45631">
    <property type="entry name" value="OS07G0107800 PROTEIN-RELATED"/>
    <property type="match status" value="1"/>
</dbReference>
<evidence type="ECO:0000259" key="2">
    <source>
        <dbReference type="Pfam" id="PF12819"/>
    </source>
</evidence>
<dbReference type="GO" id="GO:0016020">
    <property type="term" value="C:membrane"/>
    <property type="evidence" value="ECO:0007669"/>
    <property type="project" value="UniProtKB-SubCell"/>
</dbReference>
<keyword evidence="3" id="KW-0418">Kinase</keyword>
<gene>
    <name evidence="3" type="ORF">FCM35_KLT05223</name>
</gene>
<evidence type="ECO:0000313" key="3">
    <source>
        <dbReference type="EMBL" id="KAF3329892.1"/>
    </source>
</evidence>
<comment type="caution">
    <text evidence="3">The sequence shown here is derived from an EMBL/GenBank/DDBJ whole genome shotgun (WGS) entry which is preliminary data.</text>
</comment>
<feature type="domain" description="Malectin-like" evidence="2">
    <location>
        <begin position="2"/>
        <end position="250"/>
    </location>
</feature>
<dbReference type="EMBL" id="SWLB01000014">
    <property type="protein sequence ID" value="KAF3329892.1"/>
    <property type="molecule type" value="Genomic_DNA"/>
</dbReference>
<keyword evidence="3" id="KW-0808">Transferase</keyword>
<protein>
    <submittedName>
        <fullName evidence="3">LRR receptor-like serine/threonine-protein kinase MEE39</fullName>
    </submittedName>
</protein>
<proteinExistence type="predicted"/>
<keyword evidence="4" id="KW-1185">Reference proteome</keyword>
<name>A0A833V9J6_9POAL</name>
<dbReference type="GO" id="GO:0016301">
    <property type="term" value="F:kinase activity"/>
    <property type="evidence" value="ECO:0007669"/>
    <property type="project" value="UniProtKB-KW"/>
</dbReference>
<comment type="subcellular location">
    <subcellularLocation>
        <location evidence="1">Membrane</location>
        <topology evidence="1">Single-pass membrane protein</topology>
    </subcellularLocation>
</comment>
<dbReference type="PANTHER" id="PTHR45631:SF202">
    <property type="entry name" value="SENESCENCE-INDUCED RECEPTOR-LIKE SERINE_THREONINE-PROTEIN KINASE"/>
    <property type="match status" value="1"/>
</dbReference>
<sequence length="289" mass="32708">MTLRSFPSGIRNCYTLRSLTIGSKYFVRAAFMYGNYDNLNKLPIFDIHLGPNWDTVRTSTYEIYLTEIIVMTTSDYLQGTPFISALELRPLETSIYKDANSTQSLVSYHRLNLGANDYLRYPYDPYDRFWDNFTLDTWTNISTSSTVSPDTEYATPSLVMQTAATTLNTKQSLDLPPWTSKNETDIPRTFFREFDIFVNGDLAFNSIVPSKLHSGFTKCTHTGNTIYNVSLKATSNSTLPPLLNAFEIYAIKPTRVGDNPLVPLKLSVLLDIKPLTKLDVERSVASLSH</sequence>
<dbReference type="AlphaFoldDB" id="A0A833V9J6"/>